<dbReference type="CDD" id="cd06446">
    <property type="entry name" value="Trp-synth_B"/>
    <property type="match status" value="1"/>
</dbReference>
<dbReference type="EC" id="4.2.1.20" evidence="12"/>
<name>A0ABD4Z575_9CREN</name>
<dbReference type="SUPFAM" id="SSF53686">
    <property type="entry name" value="Tryptophan synthase beta subunit-like PLP-dependent enzymes"/>
    <property type="match status" value="1"/>
</dbReference>
<keyword evidence="9 12" id="KW-0057">Aromatic amino acid biosynthesis</keyword>
<evidence type="ECO:0000313" key="14">
    <source>
        <dbReference type="EMBL" id="MDK6028310.1"/>
    </source>
</evidence>
<dbReference type="InterPro" id="IPR036052">
    <property type="entry name" value="TrpB-like_PALP_sf"/>
</dbReference>
<dbReference type="Pfam" id="PF00291">
    <property type="entry name" value="PALP"/>
    <property type="match status" value="1"/>
</dbReference>
<evidence type="ECO:0000256" key="6">
    <source>
        <dbReference type="ARBA" id="ARBA00022605"/>
    </source>
</evidence>
<reference evidence="14 15" key="1">
    <citation type="submission" date="2023-05" db="EMBL/GenBank/DDBJ databases">
        <title>A new hyperthermophilic archaea 'Ignisphaera cupida' sp. nov. and description of the family 'Ignisphaeraceae' fam. nov.</title>
        <authorList>
            <person name="Podosokorskaya O.A."/>
            <person name="Elcheninov A.G."/>
            <person name="Klukina A."/>
            <person name="Merkel A.Y."/>
        </authorList>
    </citation>
    <scope>NUCLEOTIDE SEQUENCE [LARGE SCALE GENOMIC DNA]</scope>
    <source>
        <strain evidence="14 15">4213-co</strain>
    </source>
</reference>
<evidence type="ECO:0000256" key="8">
    <source>
        <dbReference type="ARBA" id="ARBA00022898"/>
    </source>
</evidence>
<comment type="function">
    <text evidence="2 12">The beta subunit is responsible for the synthesis of L-tryptophan from indole and L-serine.</text>
</comment>
<protein>
    <recommendedName>
        <fullName evidence="12">Tryptophan synthase beta chain</fullName>
        <ecNumber evidence="12">4.2.1.20</ecNumber>
    </recommendedName>
</protein>
<dbReference type="InterPro" id="IPR006316">
    <property type="entry name" value="Trp_synth_b-like"/>
</dbReference>
<dbReference type="InterPro" id="IPR006654">
    <property type="entry name" value="Trp_synth_beta"/>
</dbReference>
<dbReference type="Gene3D" id="3.40.50.1100">
    <property type="match status" value="2"/>
</dbReference>
<comment type="subunit">
    <text evidence="5 12">Tetramer of two alpha and two beta chains.</text>
</comment>
<keyword evidence="15" id="KW-1185">Reference proteome</keyword>
<dbReference type="GO" id="GO:0004834">
    <property type="term" value="F:tryptophan synthase activity"/>
    <property type="evidence" value="ECO:0007669"/>
    <property type="project" value="UniProtKB-UniRule"/>
</dbReference>
<gene>
    <name evidence="12" type="primary">trpB</name>
    <name evidence="14" type="ORF">QPL79_02900</name>
</gene>
<evidence type="ECO:0000256" key="5">
    <source>
        <dbReference type="ARBA" id="ARBA00011270"/>
    </source>
</evidence>
<dbReference type="InterPro" id="IPR006653">
    <property type="entry name" value="Trp_synth_b_CS"/>
</dbReference>
<evidence type="ECO:0000256" key="1">
    <source>
        <dbReference type="ARBA" id="ARBA00001933"/>
    </source>
</evidence>
<evidence type="ECO:0000256" key="2">
    <source>
        <dbReference type="ARBA" id="ARBA00002786"/>
    </source>
</evidence>
<accession>A0ABD4Z575</accession>
<evidence type="ECO:0000313" key="15">
    <source>
        <dbReference type="Proteomes" id="UP001529235"/>
    </source>
</evidence>
<dbReference type="PIRSF" id="PIRSF001413">
    <property type="entry name" value="Trp_syn_beta"/>
    <property type="match status" value="1"/>
</dbReference>
<comment type="similarity">
    <text evidence="4 12">Belongs to the TrpB family.</text>
</comment>
<evidence type="ECO:0000256" key="3">
    <source>
        <dbReference type="ARBA" id="ARBA00004733"/>
    </source>
</evidence>
<evidence type="ECO:0000256" key="7">
    <source>
        <dbReference type="ARBA" id="ARBA00022822"/>
    </source>
</evidence>
<comment type="caution">
    <text evidence="14">The sequence shown here is derived from an EMBL/GenBank/DDBJ whole genome shotgun (WGS) entry which is preliminary data.</text>
</comment>
<keyword evidence="7 12" id="KW-0822">Tryptophan biosynthesis</keyword>
<dbReference type="AlphaFoldDB" id="A0ABD4Z575"/>
<sequence length="455" mass="50645">MDLSIRSIQSIDLIPRYWYNIVPDLPEKLPPMLKSNGTIVKPEDLSLIFPRSLINQEFSEDRFIPIPNELRELYAELGRPTPLLRAKRLEEFLDTPARIYYKYEGVLPTGSHKINTALAQAYFNKLEGVERLVTETGAGQWGSALSLAGALFSLKVRIYMVRASYDQKPYRRILMHLYGAEVVPSPSTLTKAGRSILEKDPNHPGSLGIAISEAIEDALTNSNTKYCLGSVLNHVLLHQTIIGLESIKQLELIGEEMPDYVIGCVGGGSNFAGISYPFYYEAVIKGRKRDLKFIAVEPRAVPSMTRGIYTYDFGDTAGLTPLLKMYTIGHKYTPPPIHAGGLRYHGVAPTLALLVNKGIVKPVAYHQTEVFEAGRLFAKTEGIVPAPESAHAVKAAIDIALEAKRKREKVVILFNMSGHGLLDLAGYQEYLEGKLRDFEPKEIDLSYLLKITTKL</sequence>
<dbReference type="NCBIfam" id="NF009057">
    <property type="entry name" value="PRK12391.1"/>
    <property type="match status" value="1"/>
</dbReference>
<dbReference type="HAMAP" id="MF_00133">
    <property type="entry name" value="Trp_synth_beta"/>
    <property type="match status" value="1"/>
</dbReference>
<organism evidence="14 15">
    <name type="scientific">Ignisphaera cupida</name>
    <dbReference type="NCBI Taxonomy" id="3050454"/>
    <lineage>
        <taxon>Archaea</taxon>
        <taxon>Thermoproteota</taxon>
        <taxon>Thermoprotei</taxon>
        <taxon>Desulfurococcales</taxon>
        <taxon>Desulfurococcaceae</taxon>
        <taxon>Ignisphaera</taxon>
    </lineage>
</organism>
<evidence type="ECO:0000256" key="9">
    <source>
        <dbReference type="ARBA" id="ARBA00023141"/>
    </source>
</evidence>
<comment type="catalytic activity">
    <reaction evidence="11 12">
        <text>(1S,2R)-1-C-(indol-3-yl)glycerol 3-phosphate + L-serine = D-glyceraldehyde 3-phosphate + L-tryptophan + H2O</text>
        <dbReference type="Rhea" id="RHEA:10532"/>
        <dbReference type="ChEBI" id="CHEBI:15377"/>
        <dbReference type="ChEBI" id="CHEBI:33384"/>
        <dbReference type="ChEBI" id="CHEBI:57912"/>
        <dbReference type="ChEBI" id="CHEBI:58866"/>
        <dbReference type="ChEBI" id="CHEBI:59776"/>
        <dbReference type="EC" id="4.2.1.20"/>
    </reaction>
</comment>
<evidence type="ECO:0000256" key="12">
    <source>
        <dbReference type="HAMAP-Rule" id="MF_00133"/>
    </source>
</evidence>
<feature type="domain" description="Tryptophan synthase beta chain-like PALP" evidence="13">
    <location>
        <begin position="77"/>
        <end position="414"/>
    </location>
</feature>
<evidence type="ECO:0000259" key="13">
    <source>
        <dbReference type="Pfam" id="PF00291"/>
    </source>
</evidence>
<dbReference type="Proteomes" id="UP001529235">
    <property type="component" value="Unassembled WGS sequence"/>
</dbReference>
<keyword evidence="10 12" id="KW-0456">Lyase</keyword>
<dbReference type="PANTHER" id="PTHR48077:SF6">
    <property type="entry name" value="TRYPTOPHAN SYNTHASE"/>
    <property type="match status" value="1"/>
</dbReference>
<comment type="pathway">
    <text evidence="3 12">Amino-acid biosynthesis; L-tryptophan biosynthesis; L-tryptophan from chorismate: step 5/5.</text>
</comment>
<evidence type="ECO:0000256" key="11">
    <source>
        <dbReference type="ARBA" id="ARBA00049047"/>
    </source>
</evidence>
<dbReference type="PANTHER" id="PTHR48077">
    <property type="entry name" value="TRYPTOPHAN SYNTHASE-RELATED"/>
    <property type="match status" value="1"/>
</dbReference>
<dbReference type="PROSITE" id="PS00168">
    <property type="entry name" value="TRP_SYNTHASE_BETA"/>
    <property type="match status" value="1"/>
</dbReference>
<dbReference type="EMBL" id="JASNVW010000001">
    <property type="protein sequence ID" value="MDK6028310.1"/>
    <property type="molecule type" value="Genomic_DNA"/>
</dbReference>
<comment type="cofactor">
    <cofactor evidence="1 12">
        <name>pyridoxal 5'-phosphate</name>
        <dbReference type="ChEBI" id="CHEBI:597326"/>
    </cofactor>
</comment>
<evidence type="ECO:0000256" key="4">
    <source>
        <dbReference type="ARBA" id="ARBA00009982"/>
    </source>
</evidence>
<feature type="modified residue" description="N6-(pyridoxal phosphate)lysine" evidence="12">
    <location>
        <position position="113"/>
    </location>
</feature>
<dbReference type="PIRSF" id="PIRSF500824">
    <property type="entry name" value="TrpB_prok"/>
    <property type="match status" value="1"/>
</dbReference>
<keyword evidence="8 12" id="KW-0663">Pyridoxal phosphate</keyword>
<dbReference type="NCBIfam" id="TIGR01415">
    <property type="entry name" value="trpB_rel"/>
    <property type="match status" value="1"/>
</dbReference>
<dbReference type="InterPro" id="IPR023026">
    <property type="entry name" value="Trp_synth_beta/beta-like"/>
</dbReference>
<dbReference type="InterPro" id="IPR001926">
    <property type="entry name" value="TrpB-like_PALP"/>
</dbReference>
<keyword evidence="6 12" id="KW-0028">Amino-acid biosynthesis</keyword>
<proteinExistence type="inferred from homology"/>
<evidence type="ECO:0000256" key="10">
    <source>
        <dbReference type="ARBA" id="ARBA00023239"/>
    </source>
</evidence>
<dbReference type="RefSeq" id="WP_285273277.1">
    <property type="nucleotide sequence ID" value="NZ_JASNVW010000001.1"/>
</dbReference>